<dbReference type="AlphaFoldDB" id="M8ABJ5"/>
<sequence>MAADGGHGELIAGGVKADKGFKEVHLNQEEHYLGHIKDHPKDVEYLNVPLENYVQMLAISRSGIATGRYAIMTSHQVLGVPSMVEASPSFVNLEGCGSEFVDGNEPGSSATAVAHGEDAVAAAHGNEPYKDASSSTGKRKRASLMIREVAIAIKSIGEAHPELYNSIMELPGFTEDDLLIVLDYLNENVNRARSHSFVQISETRRIRWVIHHLSKFSGGVFVPKDGV</sequence>
<reference evidence="1" key="1">
    <citation type="journal article" date="2013" name="Nature">
        <title>Draft genome of the wheat A-genome progenitor Triticum urartu.</title>
        <authorList>
            <person name="Ling H.Q."/>
            <person name="Zhao S."/>
            <person name="Liu D."/>
            <person name="Wang J."/>
            <person name="Sun H."/>
            <person name="Zhang C."/>
            <person name="Fan H."/>
            <person name="Li D."/>
            <person name="Dong L."/>
            <person name="Tao Y."/>
            <person name="Gao C."/>
            <person name="Wu H."/>
            <person name="Li Y."/>
            <person name="Cui Y."/>
            <person name="Guo X."/>
            <person name="Zheng S."/>
            <person name="Wang B."/>
            <person name="Yu K."/>
            <person name="Liang Q."/>
            <person name="Yang W."/>
            <person name="Lou X."/>
            <person name="Chen J."/>
            <person name="Feng M."/>
            <person name="Jian J."/>
            <person name="Zhang X."/>
            <person name="Luo G."/>
            <person name="Jiang Y."/>
            <person name="Liu J."/>
            <person name="Wang Z."/>
            <person name="Sha Y."/>
            <person name="Zhang B."/>
            <person name="Wu H."/>
            <person name="Tang D."/>
            <person name="Shen Q."/>
            <person name="Xue P."/>
            <person name="Zou S."/>
            <person name="Wang X."/>
            <person name="Liu X."/>
            <person name="Wang F."/>
            <person name="Yang Y."/>
            <person name="An X."/>
            <person name="Dong Z."/>
            <person name="Zhang K."/>
            <person name="Zhang X."/>
            <person name="Luo M.C."/>
            <person name="Dvorak J."/>
            <person name="Tong Y."/>
            <person name="Wang J."/>
            <person name="Yang H."/>
            <person name="Li Z."/>
            <person name="Wang D."/>
            <person name="Zhang A."/>
            <person name="Wang J."/>
        </authorList>
    </citation>
    <scope>NUCLEOTIDE SEQUENCE</scope>
</reference>
<accession>M8ABJ5</accession>
<dbReference type="EMBL" id="KD138743">
    <property type="protein sequence ID" value="EMS57919.1"/>
    <property type="molecule type" value="Genomic_DNA"/>
</dbReference>
<protein>
    <submittedName>
        <fullName evidence="1">Uncharacterized protein</fullName>
    </submittedName>
</protein>
<organism evidence="1">
    <name type="scientific">Triticum urartu</name>
    <name type="common">Red wild einkorn</name>
    <name type="synonym">Crithodium urartu</name>
    <dbReference type="NCBI Taxonomy" id="4572"/>
    <lineage>
        <taxon>Eukaryota</taxon>
        <taxon>Viridiplantae</taxon>
        <taxon>Streptophyta</taxon>
        <taxon>Embryophyta</taxon>
        <taxon>Tracheophyta</taxon>
        <taxon>Spermatophyta</taxon>
        <taxon>Magnoliopsida</taxon>
        <taxon>Liliopsida</taxon>
        <taxon>Poales</taxon>
        <taxon>Poaceae</taxon>
        <taxon>BOP clade</taxon>
        <taxon>Pooideae</taxon>
        <taxon>Triticodae</taxon>
        <taxon>Triticeae</taxon>
        <taxon>Triticinae</taxon>
        <taxon>Triticum</taxon>
    </lineage>
</organism>
<gene>
    <name evidence="1" type="ORF">TRIUR3_16042</name>
</gene>
<proteinExistence type="predicted"/>
<name>M8ABJ5_TRIUA</name>
<evidence type="ECO:0000313" key="1">
    <source>
        <dbReference type="EMBL" id="EMS57919.1"/>
    </source>
</evidence>
<dbReference type="eggNOG" id="ENOG502S3AZ">
    <property type="taxonomic scope" value="Eukaryota"/>
</dbReference>
<dbReference type="OMA" id="MIREVAI"/>
<dbReference type="PANTHER" id="PTHR47127">
    <property type="entry name" value="10A19I.15"/>
    <property type="match status" value="1"/>
</dbReference>